<keyword evidence="1" id="KW-1133">Transmembrane helix</keyword>
<organism evidence="2 3">
    <name type="scientific">Anaerotignum neopropionicum</name>
    <dbReference type="NCBI Taxonomy" id="36847"/>
    <lineage>
        <taxon>Bacteria</taxon>
        <taxon>Bacillati</taxon>
        <taxon>Bacillota</taxon>
        <taxon>Clostridia</taxon>
        <taxon>Lachnospirales</taxon>
        <taxon>Anaerotignaceae</taxon>
        <taxon>Anaerotignum</taxon>
    </lineage>
</organism>
<proteinExistence type="predicted"/>
<feature type="transmembrane region" description="Helical" evidence="1">
    <location>
        <begin position="111"/>
        <end position="128"/>
    </location>
</feature>
<dbReference type="Proteomes" id="UP000070539">
    <property type="component" value="Unassembled WGS sequence"/>
</dbReference>
<reference evidence="2 3" key="1">
    <citation type="submission" date="2016-01" db="EMBL/GenBank/DDBJ databases">
        <title>Genome sequence of Clostridium neopropionicum X4, DSM-3847.</title>
        <authorList>
            <person name="Poehlein A."/>
            <person name="Beck M.H."/>
            <person name="Bengelsdorf F.R."/>
            <person name="Daniel R."/>
            <person name="Duerre P."/>
        </authorList>
    </citation>
    <scope>NUCLEOTIDE SEQUENCE [LARGE SCALE GENOMIC DNA]</scope>
    <source>
        <strain evidence="2 3">DSM-3847</strain>
    </source>
</reference>
<dbReference type="EMBL" id="LRVM01000001">
    <property type="protein sequence ID" value="KXL54095.1"/>
    <property type="molecule type" value="Genomic_DNA"/>
</dbReference>
<dbReference type="STRING" id="36847.CLNEO_01910"/>
<dbReference type="Pfam" id="PF20563">
    <property type="entry name" value="DUF6773"/>
    <property type="match status" value="1"/>
</dbReference>
<dbReference type="OrthoDB" id="2066355at2"/>
<feature type="transmembrane region" description="Helical" evidence="1">
    <location>
        <begin position="20"/>
        <end position="40"/>
    </location>
</feature>
<keyword evidence="1" id="KW-0472">Membrane</keyword>
<evidence type="ECO:0000313" key="2">
    <source>
        <dbReference type="EMBL" id="KXL54095.1"/>
    </source>
</evidence>
<gene>
    <name evidence="2" type="ORF">CLNEO_01910</name>
</gene>
<comment type="caution">
    <text evidence="2">The sequence shown here is derived from an EMBL/GenBank/DDBJ whole genome shotgun (WGS) entry which is preliminary data.</text>
</comment>
<sequence>MKIRDERVEQNKNKILAELMRLVCFFVVISFVVKSLYFKMDLSQCITEYVIIIFAPIYQMVRSRQLGVVLTTNLREQLNPKRNIIMAILGVVVFFFIWFTSGRQVTKEFAFWYIATFLVAFFLIRVVFVRSEEGRIKKLEKEFEDD</sequence>
<evidence type="ECO:0000256" key="1">
    <source>
        <dbReference type="SAM" id="Phobius"/>
    </source>
</evidence>
<dbReference type="RefSeq" id="WP_083531785.1">
    <property type="nucleotide sequence ID" value="NZ_LRVM01000001.1"/>
</dbReference>
<keyword evidence="3" id="KW-1185">Reference proteome</keyword>
<protein>
    <submittedName>
        <fullName evidence="2">Uncharacterized protein</fullName>
    </submittedName>
</protein>
<dbReference type="AlphaFoldDB" id="A0A136WHS7"/>
<dbReference type="InterPro" id="IPR046664">
    <property type="entry name" value="DUF6773"/>
</dbReference>
<accession>A0A136WHS7</accession>
<evidence type="ECO:0000313" key="3">
    <source>
        <dbReference type="Proteomes" id="UP000070539"/>
    </source>
</evidence>
<feature type="transmembrane region" description="Helical" evidence="1">
    <location>
        <begin position="82"/>
        <end position="99"/>
    </location>
</feature>
<keyword evidence="1" id="KW-0812">Transmembrane</keyword>
<name>A0A136WHS7_9FIRM</name>